<proteinExistence type="predicted"/>
<reference evidence="1 2" key="1">
    <citation type="submission" date="2015-01" db="EMBL/GenBank/DDBJ databases">
        <title>Evolution of Trichinella species and genotypes.</title>
        <authorList>
            <person name="Korhonen P.K."/>
            <person name="Edoardo P."/>
            <person name="Giuseppe L.R."/>
            <person name="Gasser R.B."/>
        </authorList>
    </citation>
    <scope>NUCLEOTIDE SEQUENCE [LARGE SCALE GENOMIC DNA]</scope>
    <source>
        <strain evidence="1">ISS417</strain>
    </source>
</reference>
<dbReference type="AlphaFoldDB" id="A0A0V0UC96"/>
<dbReference type="EMBL" id="JYDJ01000022">
    <property type="protein sequence ID" value="KRX48928.1"/>
    <property type="molecule type" value="Genomic_DNA"/>
</dbReference>
<protein>
    <submittedName>
        <fullName evidence="1">Uncharacterized protein</fullName>
    </submittedName>
</protein>
<accession>A0A0V0UC96</accession>
<gene>
    <name evidence="1" type="ORF">T05_9049</name>
</gene>
<organism evidence="1 2">
    <name type="scientific">Trichinella murrelli</name>
    <dbReference type="NCBI Taxonomy" id="144512"/>
    <lineage>
        <taxon>Eukaryota</taxon>
        <taxon>Metazoa</taxon>
        <taxon>Ecdysozoa</taxon>
        <taxon>Nematoda</taxon>
        <taxon>Enoplea</taxon>
        <taxon>Dorylaimia</taxon>
        <taxon>Trichinellida</taxon>
        <taxon>Trichinellidae</taxon>
        <taxon>Trichinella</taxon>
    </lineage>
</organism>
<name>A0A0V0UC96_9BILA</name>
<feature type="non-terminal residue" evidence="1">
    <location>
        <position position="1"/>
    </location>
</feature>
<dbReference type="Proteomes" id="UP000055048">
    <property type="component" value="Unassembled WGS sequence"/>
</dbReference>
<comment type="caution">
    <text evidence="1">The sequence shown here is derived from an EMBL/GenBank/DDBJ whole genome shotgun (WGS) entry which is preliminary data.</text>
</comment>
<sequence>LTGELKLLPNKGEEDCLQNAMKLETQDCIRVIVLCMQIHFEFWKMEEGPVEKLWHIAFANFSEIRRLYITQNGKFSLLFSLISIRVLSSLSMLLINPATNFLATMMIENEAENS</sequence>
<evidence type="ECO:0000313" key="2">
    <source>
        <dbReference type="Proteomes" id="UP000055048"/>
    </source>
</evidence>
<feature type="non-terminal residue" evidence="1">
    <location>
        <position position="114"/>
    </location>
</feature>
<evidence type="ECO:0000313" key="1">
    <source>
        <dbReference type="EMBL" id="KRX48928.1"/>
    </source>
</evidence>
<keyword evidence="2" id="KW-1185">Reference proteome</keyword>